<evidence type="ECO:0000313" key="3">
    <source>
        <dbReference type="Proteomes" id="UP000243507"/>
    </source>
</evidence>
<proteinExistence type="predicted"/>
<dbReference type="CDD" id="cd17511">
    <property type="entry name" value="YbjN_AmyR-like"/>
    <property type="match status" value="1"/>
</dbReference>
<dbReference type="OrthoDB" id="33037at2"/>
<comment type="caution">
    <text evidence="2">The sequence shown here is derived from an EMBL/GenBank/DDBJ whole genome shotgun (WGS) entry which is preliminary data.</text>
</comment>
<organism evidence="2 3">
    <name type="scientific">Pseudothioclava arenosa</name>
    <dbReference type="NCBI Taxonomy" id="1795308"/>
    <lineage>
        <taxon>Bacteria</taxon>
        <taxon>Pseudomonadati</taxon>
        <taxon>Pseudomonadota</taxon>
        <taxon>Alphaproteobacteria</taxon>
        <taxon>Rhodobacterales</taxon>
        <taxon>Paracoccaceae</taxon>
        <taxon>Pseudothioclava</taxon>
    </lineage>
</organism>
<feature type="chain" id="PRO_5012788324" evidence="1">
    <location>
        <begin position="20"/>
        <end position="151"/>
    </location>
</feature>
<dbReference type="RefSeq" id="WP_096432937.1">
    <property type="nucleotide sequence ID" value="NZ_NTJD01000005.1"/>
</dbReference>
<dbReference type="Proteomes" id="UP000243507">
    <property type="component" value="Unassembled WGS sequence"/>
</dbReference>
<feature type="signal peptide" evidence="1">
    <location>
        <begin position="1"/>
        <end position="19"/>
    </location>
</feature>
<dbReference type="EMBL" id="NTJD01000005">
    <property type="protein sequence ID" value="PCD76511.1"/>
    <property type="molecule type" value="Genomic_DNA"/>
</dbReference>
<accession>A0A2A4CMP1</accession>
<dbReference type="InterPro" id="IPR019660">
    <property type="entry name" value="Put_sensory_transdc_reg_YbjN"/>
</dbReference>
<sequence>MKFLALALGFALAAPAANAQVMADVDVIAVFLQEFGLPTEKTVDPDGDPKIESRIEGTRFAVYFYGCDNGKECDSIQFSTGFDLKEPMTLEAANAWNRDKRFGKVYLDEDGDPYIEYDVNTDFDGIGSENFDDSIDLWRALLAEFRDYIDW</sequence>
<evidence type="ECO:0000313" key="2">
    <source>
        <dbReference type="EMBL" id="PCD76511.1"/>
    </source>
</evidence>
<protein>
    <submittedName>
        <fullName evidence="2">YbjN domain-containing protein</fullName>
    </submittedName>
</protein>
<dbReference type="AlphaFoldDB" id="A0A2A4CMP1"/>
<dbReference type="Pfam" id="PF10722">
    <property type="entry name" value="YbjN"/>
    <property type="match status" value="1"/>
</dbReference>
<reference evidence="2 3" key="1">
    <citation type="submission" date="2017-09" db="EMBL/GenBank/DDBJ databases">
        <title>A multilocus sequence analysis scheme for characterization of bacteria in the genus Thioclava.</title>
        <authorList>
            <person name="Liu Y."/>
            <person name="Shao Z."/>
        </authorList>
    </citation>
    <scope>NUCLEOTIDE SEQUENCE [LARGE SCALE GENOMIC DNA]</scope>
    <source>
        <strain evidence="2 3">CAU 1312</strain>
    </source>
</reference>
<keyword evidence="3" id="KW-1185">Reference proteome</keyword>
<evidence type="ECO:0000256" key="1">
    <source>
        <dbReference type="SAM" id="SignalP"/>
    </source>
</evidence>
<name>A0A2A4CMP1_9RHOB</name>
<gene>
    <name evidence="2" type="ORF">CLN94_07870</name>
</gene>
<keyword evidence="1" id="KW-0732">Signal</keyword>